<feature type="region of interest" description="Disordered" evidence="1">
    <location>
        <begin position="141"/>
        <end position="176"/>
    </location>
</feature>
<evidence type="ECO:0000313" key="3">
    <source>
        <dbReference type="EMBL" id="KGQ36504.1"/>
    </source>
</evidence>
<dbReference type="AlphaFoldDB" id="A0A0A2YGL7"/>
<reference evidence="3 4" key="1">
    <citation type="submission" date="2014-08" db="EMBL/GenBank/DDBJ databases">
        <title>Chaperone-usher fimbriae in a diverse selection of Gallibacterium genomes.</title>
        <authorList>
            <person name="Kudirkiene E."/>
            <person name="Bager R.J."/>
            <person name="Johnson T.J."/>
            <person name="Bojesen A.M."/>
        </authorList>
    </citation>
    <scope>NUCLEOTIDE SEQUENCE [LARGE SCALE GENOMIC DNA]</scope>
    <source>
        <strain evidence="3 4">CCM5974</strain>
    </source>
</reference>
<dbReference type="eggNOG" id="COG4384">
    <property type="taxonomic scope" value="Bacteria"/>
</dbReference>
<proteinExistence type="predicted"/>
<dbReference type="EMBL" id="JPXX01000029">
    <property type="protein sequence ID" value="KGQ36504.1"/>
    <property type="molecule type" value="Genomic_DNA"/>
</dbReference>
<dbReference type="Proteomes" id="UP000030539">
    <property type="component" value="Unassembled WGS sequence"/>
</dbReference>
<gene>
    <name evidence="3" type="ORF">JP36_10270</name>
</gene>
<dbReference type="InterPro" id="IPR014462">
    <property type="entry name" value="Phage_Mu_Gp45"/>
</dbReference>
<dbReference type="InterPro" id="IPR013046">
    <property type="entry name" value="GpV/Gp45"/>
</dbReference>
<feature type="domain" description="Bacteriophage Mu Gp45 N-terminal" evidence="2">
    <location>
        <begin position="24"/>
        <end position="90"/>
    </location>
</feature>
<dbReference type="Pfam" id="PF06890">
    <property type="entry name" value="Phage_Mu_Gp45"/>
    <property type="match status" value="1"/>
</dbReference>
<evidence type="ECO:0000256" key="1">
    <source>
        <dbReference type="SAM" id="MobiDB-lite"/>
    </source>
</evidence>
<name>A0A0A2YGL7_9PAST</name>
<organism evidence="3 4">
    <name type="scientific">Gallibacterium genomosp. 1</name>
    <dbReference type="NCBI Taxonomy" id="155515"/>
    <lineage>
        <taxon>Bacteria</taxon>
        <taxon>Pseudomonadati</taxon>
        <taxon>Pseudomonadota</taxon>
        <taxon>Gammaproteobacteria</taxon>
        <taxon>Pasteurellales</taxon>
        <taxon>Pasteurellaceae</taxon>
        <taxon>Gallibacterium</taxon>
    </lineage>
</organism>
<comment type="caution">
    <text evidence="3">The sequence shown here is derived from an EMBL/GenBank/DDBJ whole genome shotgun (WGS) entry which is preliminary data.</text>
</comment>
<feature type="compositionally biased region" description="Polar residues" evidence="1">
    <location>
        <begin position="142"/>
        <end position="157"/>
    </location>
</feature>
<dbReference type="RefSeq" id="WP_039174342.1">
    <property type="nucleotide sequence ID" value="NZ_JPXX01000029.1"/>
</dbReference>
<dbReference type="NCBIfam" id="TIGR01644">
    <property type="entry name" value="phage_P2_V"/>
    <property type="match status" value="1"/>
</dbReference>
<dbReference type="InterPro" id="IPR053861">
    <property type="entry name" value="Phage_Mu_Gp45_N"/>
</dbReference>
<dbReference type="PIRSF" id="PIRSF012337">
    <property type="entry name" value="gp45"/>
    <property type="match status" value="1"/>
</dbReference>
<evidence type="ECO:0000313" key="4">
    <source>
        <dbReference type="Proteomes" id="UP000030539"/>
    </source>
</evidence>
<protein>
    <recommendedName>
        <fullName evidence="2">Bacteriophage Mu Gp45 N-terminal domain-containing protein</fullName>
    </recommendedName>
</protein>
<evidence type="ECO:0000259" key="2">
    <source>
        <dbReference type="Pfam" id="PF06890"/>
    </source>
</evidence>
<sequence>MRQIRQQIGQMIDNAGNAIRHVFRGKINLTKSADKIQKVQVSALADETLQDVELMQHFGFTSHPPAGTEALIIPIGGKTSHSVVVATENGQYRIKALKTGEVAIYDQSGSSIELKQGKVIDITCTTLNITAPTINIKGDITQKGSITNNGDVTSSGVSLVGHTHTGDSGGTTSPPN</sequence>
<accession>A0A0A2YGL7</accession>
<dbReference type="STRING" id="155515.JP36_10270"/>